<reference evidence="6 7" key="1">
    <citation type="submission" date="2019-10" db="EMBL/GenBank/DDBJ databases">
        <title>Gracilibacillus sp. nov. isolated from rice seeds.</title>
        <authorList>
            <person name="He S."/>
        </authorList>
    </citation>
    <scope>NUCLEOTIDE SEQUENCE [LARGE SCALE GENOMIC DNA]</scope>
    <source>
        <strain evidence="6 7">TD8</strain>
    </source>
</reference>
<keyword evidence="2" id="KW-1003">Cell membrane</keyword>
<comment type="caution">
    <text evidence="6">The sequence shown here is derived from an EMBL/GenBank/DDBJ whole genome shotgun (WGS) entry which is preliminary data.</text>
</comment>
<comment type="subcellular location">
    <subcellularLocation>
        <location evidence="1">Cell membrane</location>
    </subcellularLocation>
</comment>
<evidence type="ECO:0000256" key="1">
    <source>
        <dbReference type="ARBA" id="ARBA00004236"/>
    </source>
</evidence>
<organism evidence="6 7">
    <name type="scientific">Gracilibacillus oryzae</name>
    <dbReference type="NCBI Taxonomy" id="1672701"/>
    <lineage>
        <taxon>Bacteria</taxon>
        <taxon>Bacillati</taxon>
        <taxon>Bacillota</taxon>
        <taxon>Bacilli</taxon>
        <taxon>Bacillales</taxon>
        <taxon>Bacillaceae</taxon>
        <taxon>Gracilibacillus</taxon>
    </lineage>
</organism>
<evidence type="ECO:0000256" key="2">
    <source>
        <dbReference type="ARBA" id="ARBA00022475"/>
    </source>
</evidence>
<dbReference type="Proteomes" id="UP000480246">
    <property type="component" value="Unassembled WGS sequence"/>
</dbReference>
<feature type="transmembrane region" description="Helical" evidence="4">
    <location>
        <begin position="327"/>
        <end position="348"/>
    </location>
</feature>
<feature type="domain" description="HAMP" evidence="5">
    <location>
        <begin position="349"/>
        <end position="401"/>
    </location>
</feature>
<dbReference type="AlphaFoldDB" id="A0A7C8KP50"/>
<dbReference type="PROSITE" id="PS50885">
    <property type="entry name" value="HAMP"/>
    <property type="match status" value="1"/>
</dbReference>
<evidence type="ECO:0000256" key="4">
    <source>
        <dbReference type="SAM" id="Phobius"/>
    </source>
</evidence>
<keyword evidence="4" id="KW-0812">Transmembrane</keyword>
<proteinExistence type="predicted"/>
<dbReference type="Gene3D" id="6.10.340.10">
    <property type="match status" value="1"/>
</dbReference>
<evidence type="ECO:0000313" key="7">
    <source>
        <dbReference type="Proteomes" id="UP000480246"/>
    </source>
</evidence>
<accession>A0A7C8KP50</accession>
<evidence type="ECO:0000313" key="6">
    <source>
        <dbReference type="EMBL" id="KAB8130717.1"/>
    </source>
</evidence>
<keyword evidence="7" id="KW-1185">Reference proteome</keyword>
<dbReference type="InterPro" id="IPR003660">
    <property type="entry name" value="HAMP_dom"/>
</dbReference>
<keyword evidence="4" id="KW-1133">Transmembrane helix</keyword>
<evidence type="ECO:0000256" key="3">
    <source>
        <dbReference type="ARBA" id="ARBA00023136"/>
    </source>
</evidence>
<keyword evidence="3 4" id="KW-0472">Membrane</keyword>
<dbReference type="RefSeq" id="WP_153404677.1">
    <property type="nucleotide sequence ID" value="NZ_ML762434.1"/>
</dbReference>
<dbReference type="GO" id="GO:0005886">
    <property type="term" value="C:plasma membrane"/>
    <property type="evidence" value="ECO:0007669"/>
    <property type="project" value="UniProtKB-SubCell"/>
</dbReference>
<sequence length="527" mass="59768">MGRRGRPTLRGQFIKRILLVILFVVLTIGAMQLNFIHKQIEEGIKEQGEIISDRIEQGIKEMDIASKAIEQQIDLNLIYLSRYIGEKLGGKKIEEIREEELVSIREEAGVAGISLIVPSEADDFVVAKSSEPEEVGFSFKKVSSINKNLHAILNDRVPSEQDILSYYDKGMYVLSITQSDAKETDMFFNKYSYYHVQGTDYIINAFIKTKEIHHFINDVVPDALTEANNINPYILDIAVLAPHEFQNSPLQGGLYSSPVLYGEINLFQQRDRQTILDLSVKPEKTGYNAEVDGKRVYKSFIPTEGGEVIYLALDYGELSGPLYRHSILLVISGLLSILLLFLLTTTFFNRIFQNIQTINTQVQLLGTGDFTAKSVINEENEFSQLSQSANKMVRTLNHVLEETSNKAYQTQRLAVLLEADAAKSVEHLYTVSMKETKQLREQLDDIIEFLDQLEVYVREKNQDSSTEDVEEVYKKMETIRQMLKEQTATTTDTTVALADLLTSLHGQSSQLTHIADSLLKQISRFKL</sequence>
<gene>
    <name evidence="6" type="ORF">F9U64_13880</name>
</gene>
<evidence type="ECO:0000259" key="5">
    <source>
        <dbReference type="PROSITE" id="PS50885"/>
    </source>
</evidence>
<protein>
    <recommendedName>
        <fullName evidence="5">HAMP domain-containing protein</fullName>
    </recommendedName>
</protein>
<dbReference type="OrthoDB" id="2801182at2"/>
<dbReference type="EMBL" id="WEID01000069">
    <property type="protein sequence ID" value="KAB8130717.1"/>
    <property type="molecule type" value="Genomic_DNA"/>
</dbReference>
<dbReference type="GO" id="GO:0007165">
    <property type="term" value="P:signal transduction"/>
    <property type="evidence" value="ECO:0007669"/>
    <property type="project" value="InterPro"/>
</dbReference>
<name>A0A7C8KP50_9BACI</name>